<dbReference type="PANTHER" id="PTHR48032">
    <property type="entry name" value="RNA-BINDING PROTEIN MUSASHI HOMOLOG RBP6"/>
    <property type="match status" value="1"/>
</dbReference>
<dbReference type="PROSITE" id="PS50102">
    <property type="entry name" value="RRM"/>
    <property type="match status" value="2"/>
</dbReference>
<sequence>MATVDGYCPPPREKPALSSTVSHPSFTVVATASLASPMEAEESNTPAQSSLIESIPAEGAISNTAQMSVISDEDGVPATFLNLTSEIGKSDNFEVKENNCSATELPAVAVPLLTFSQETDLTVPPTSKESLPLSTTSPMATSPYTTPIEHEGAPMSYVTPPPPPPPQTMLDQSSARTVEKEYSPTETPFKIFVGGLGRNSTQDSLREHFQQFGNVVDASVIIDKITGRSRGFGFATFDSEEAVKCSLDTKHYIDGVAVDVRNAVPREEAKESVPYDTIDQPGRVFVGGLSDEITEEIFREHFSQFGTLKSSNLMYDKDNHCPRGFGFVIYENPADADKSLGEHELLGRNCEAKKALPRPLYNRNRQNSPHKWGNEGRNYNPRYGNNSYGAEYNDQMVAYNYNRGYGGGYNGYYDSNYNPYMAAYYTPNASYGYGYSGWNSYGNSNEPAPGGGMENSSYSADRSRRNAPRTTPY</sequence>
<name>A0ABQ7JE84_9APIC</name>
<feature type="region of interest" description="Disordered" evidence="4">
    <location>
        <begin position="1"/>
        <end position="20"/>
    </location>
</feature>
<dbReference type="Pfam" id="PF00076">
    <property type="entry name" value="RRM_1"/>
    <property type="match status" value="2"/>
</dbReference>
<evidence type="ECO:0000313" key="6">
    <source>
        <dbReference type="EMBL" id="KAF8822327.1"/>
    </source>
</evidence>
<evidence type="ECO:0000259" key="5">
    <source>
        <dbReference type="PROSITE" id="PS50102"/>
    </source>
</evidence>
<dbReference type="SMART" id="SM00360">
    <property type="entry name" value="RRM"/>
    <property type="match status" value="2"/>
</dbReference>
<feature type="region of interest" description="Disordered" evidence="4">
    <location>
        <begin position="444"/>
        <end position="473"/>
    </location>
</feature>
<feature type="region of interest" description="Disordered" evidence="4">
    <location>
        <begin position="360"/>
        <end position="380"/>
    </location>
</feature>
<dbReference type="Proteomes" id="UP000823046">
    <property type="component" value="Unassembled WGS sequence"/>
</dbReference>
<keyword evidence="2 3" id="KW-0694">RNA-binding</keyword>
<accession>A0ABQ7JE84</accession>
<dbReference type="SUPFAM" id="SSF54928">
    <property type="entry name" value="RNA-binding domain, RBD"/>
    <property type="match status" value="2"/>
</dbReference>
<dbReference type="EMBL" id="JADAQX010000063">
    <property type="protein sequence ID" value="KAF8822327.1"/>
    <property type="molecule type" value="Genomic_DNA"/>
</dbReference>
<dbReference type="InterPro" id="IPR000504">
    <property type="entry name" value="RRM_dom"/>
</dbReference>
<comment type="caution">
    <text evidence="6">The sequence shown here is derived from an EMBL/GenBank/DDBJ whole genome shotgun (WGS) entry which is preliminary data.</text>
</comment>
<keyword evidence="7" id="KW-1185">Reference proteome</keyword>
<evidence type="ECO:0000256" key="3">
    <source>
        <dbReference type="PROSITE-ProRule" id="PRU00176"/>
    </source>
</evidence>
<evidence type="ECO:0000256" key="2">
    <source>
        <dbReference type="ARBA" id="ARBA00022884"/>
    </source>
</evidence>
<reference evidence="6 7" key="1">
    <citation type="journal article" date="2020" name="bioRxiv">
        <title>Metabolic contributions of an alphaproteobacterial endosymbiont in the apicomplexan Cardiosporidium cionae.</title>
        <authorList>
            <person name="Hunter E.S."/>
            <person name="Paight C.J."/>
            <person name="Lane C.E."/>
        </authorList>
    </citation>
    <scope>NUCLEOTIDE SEQUENCE [LARGE SCALE GENOMIC DNA]</scope>
    <source>
        <strain evidence="6">ESH_2018</strain>
    </source>
</reference>
<evidence type="ECO:0000313" key="7">
    <source>
        <dbReference type="Proteomes" id="UP000823046"/>
    </source>
</evidence>
<dbReference type="Gene3D" id="3.30.70.330">
    <property type="match status" value="2"/>
</dbReference>
<evidence type="ECO:0000256" key="1">
    <source>
        <dbReference type="ARBA" id="ARBA00022737"/>
    </source>
</evidence>
<keyword evidence="1" id="KW-0677">Repeat</keyword>
<organism evidence="6 7">
    <name type="scientific">Cardiosporidium cionae</name>
    <dbReference type="NCBI Taxonomy" id="476202"/>
    <lineage>
        <taxon>Eukaryota</taxon>
        <taxon>Sar</taxon>
        <taxon>Alveolata</taxon>
        <taxon>Apicomplexa</taxon>
        <taxon>Aconoidasida</taxon>
        <taxon>Nephromycida</taxon>
        <taxon>Cardiosporidium</taxon>
    </lineage>
</organism>
<proteinExistence type="predicted"/>
<dbReference type="InterPro" id="IPR035979">
    <property type="entry name" value="RBD_domain_sf"/>
</dbReference>
<dbReference type="PANTHER" id="PTHR48032:SF6">
    <property type="entry name" value="RNA-BINDING (RRM_RBD_RNP MOTIFS) FAMILY PROTEIN"/>
    <property type="match status" value="1"/>
</dbReference>
<feature type="domain" description="RRM" evidence="5">
    <location>
        <begin position="189"/>
        <end position="265"/>
    </location>
</feature>
<dbReference type="InterPro" id="IPR012677">
    <property type="entry name" value="Nucleotide-bd_a/b_plait_sf"/>
</dbReference>
<feature type="domain" description="RRM" evidence="5">
    <location>
        <begin position="282"/>
        <end position="357"/>
    </location>
</feature>
<evidence type="ECO:0000256" key="4">
    <source>
        <dbReference type="SAM" id="MobiDB-lite"/>
    </source>
</evidence>
<protein>
    <recommendedName>
        <fullName evidence="5">RRM domain-containing protein</fullName>
    </recommendedName>
</protein>
<gene>
    <name evidence="6" type="ORF">IE077_003981</name>
</gene>